<organism evidence="3 4">
    <name type="scientific">Plectus sambesii</name>
    <dbReference type="NCBI Taxonomy" id="2011161"/>
    <lineage>
        <taxon>Eukaryota</taxon>
        <taxon>Metazoa</taxon>
        <taxon>Ecdysozoa</taxon>
        <taxon>Nematoda</taxon>
        <taxon>Chromadorea</taxon>
        <taxon>Plectida</taxon>
        <taxon>Plectina</taxon>
        <taxon>Plectoidea</taxon>
        <taxon>Plectidae</taxon>
        <taxon>Plectus</taxon>
    </lineage>
</organism>
<evidence type="ECO:0000313" key="3">
    <source>
        <dbReference type="Proteomes" id="UP000887566"/>
    </source>
</evidence>
<sequence>MTTKRLLILSCLFLALLFIVHDIHIGSNKTGQTIELTKAFFQGDIPTGPLGETLKNCIIGEKKLDLWKNFSAITESCIARHSKLTESNFFQLNMGRFGESKFFLPMAEEFRGNNSSACYWLTIGIGGDTEVEKEMINVYPQCKIFGIEPSPEQAADFEKYGTVIPLAVGIKPGNLMMRLRQNTGMRYKNKQVPVTPMHQVLDEYIGSRLVHFATLDIEGFEYKILDSLKHGKPIESTGVRFCQIDVELHSDGYQLQNMGPDFKFPHYWRKFLANSSYIPIKAGKFLTHRKVTMINVDDPVCLRLFKFEQYF</sequence>
<feature type="signal peptide" evidence="1">
    <location>
        <begin position="1"/>
        <end position="22"/>
    </location>
</feature>
<feature type="domain" description="Methyltransferase FkbM" evidence="2">
    <location>
        <begin position="121"/>
        <end position="275"/>
    </location>
</feature>
<dbReference type="AlphaFoldDB" id="A0A914W2I2"/>
<feature type="chain" id="PRO_5037159106" evidence="1">
    <location>
        <begin position="23"/>
        <end position="311"/>
    </location>
</feature>
<dbReference type="Pfam" id="PF05050">
    <property type="entry name" value="Methyltransf_21"/>
    <property type="match status" value="1"/>
</dbReference>
<proteinExistence type="predicted"/>
<dbReference type="SUPFAM" id="SSF53335">
    <property type="entry name" value="S-adenosyl-L-methionine-dependent methyltransferases"/>
    <property type="match status" value="1"/>
</dbReference>
<evidence type="ECO:0000313" key="4">
    <source>
        <dbReference type="WBParaSite" id="PSAMB.scaffold3086size19720.g20283.t1"/>
    </source>
</evidence>
<dbReference type="InterPro" id="IPR029063">
    <property type="entry name" value="SAM-dependent_MTases_sf"/>
</dbReference>
<dbReference type="PANTHER" id="PTHR22989:SF3">
    <property type="entry name" value="METHYLTRANSFERASE FKBM DOMAIN-CONTAINING PROTEIN"/>
    <property type="match status" value="1"/>
</dbReference>
<protein>
    <submittedName>
        <fullName evidence="4">Methyltransferase FkbM domain-containing protein</fullName>
    </submittedName>
</protein>
<reference evidence="4" key="1">
    <citation type="submission" date="2022-11" db="UniProtKB">
        <authorList>
            <consortium name="WormBaseParasite"/>
        </authorList>
    </citation>
    <scope>IDENTIFICATION</scope>
</reference>
<dbReference type="WBParaSite" id="PSAMB.scaffold3086size19720.g20283.t1">
    <property type="protein sequence ID" value="PSAMB.scaffold3086size19720.g20283.t1"/>
    <property type="gene ID" value="PSAMB.scaffold3086size19720.g20283"/>
</dbReference>
<dbReference type="PANTHER" id="PTHR22989">
    <property type="entry name" value="UNCHARACTERIZED DUF13 C.ELEGANS"/>
    <property type="match status" value="1"/>
</dbReference>
<accession>A0A914W2I2</accession>
<evidence type="ECO:0000259" key="2">
    <source>
        <dbReference type="Pfam" id="PF05050"/>
    </source>
</evidence>
<dbReference type="Proteomes" id="UP000887566">
    <property type="component" value="Unplaced"/>
</dbReference>
<keyword evidence="3" id="KW-1185">Reference proteome</keyword>
<evidence type="ECO:0000256" key="1">
    <source>
        <dbReference type="SAM" id="SignalP"/>
    </source>
</evidence>
<name>A0A914W2I2_9BILA</name>
<keyword evidence="1" id="KW-0732">Signal</keyword>
<dbReference type="Gene3D" id="3.40.50.150">
    <property type="entry name" value="Vaccinia Virus protein VP39"/>
    <property type="match status" value="1"/>
</dbReference>
<dbReference type="InterPro" id="IPR006342">
    <property type="entry name" value="FkbM_mtfrase"/>
</dbReference>